<keyword evidence="8" id="KW-0282">Flagellum</keyword>
<dbReference type="GO" id="GO:0007155">
    <property type="term" value="P:cell adhesion"/>
    <property type="evidence" value="ECO:0007669"/>
    <property type="project" value="InterPro"/>
</dbReference>
<evidence type="ECO:0000313" key="9">
    <source>
        <dbReference type="Proteomes" id="UP000503482"/>
    </source>
</evidence>
<comment type="similarity">
    <text evidence="1 5">Belongs to the FliD family.</text>
</comment>
<dbReference type="GO" id="GO:0009421">
    <property type="term" value="C:bacterial-type flagellum filament cap"/>
    <property type="evidence" value="ECO:0007669"/>
    <property type="project" value="InterPro"/>
</dbReference>
<keyword evidence="5" id="KW-0964">Secreted</keyword>
<evidence type="ECO:0000259" key="6">
    <source>
        <dbReference type="Pfam" id="PF02465"/>
    </source>
</evidence>
<dbReference type="InterPro" id="IPR003481">
    <property type="entry name" value="FliD_N"/>
</dbReference>
<evidence type="ECO:0000256" key="1">
    <source>
        <dbReference type="ARBA" id="ARBA00009764"/>
    </source>
</evidence>
<reference evidence="8 9" key="1">
    <citation type="submission" date="2020-05" db="EMBL/GenBank/DDBJ databases">
        <title>Complete genome sequencing of Campylobacter and Arcobacter type strains.</title>
        <authorList>
            <person name="Miller W.G."/>
            <person name="Yee E."/>
        </authorList>
    </citation>
    <scope>NUCLEOTIDE SEQUENCE [LARGE SCALE GENOMIC DNA]</scope>
    <source>
        <strain evidence="8 9">LMG 26156</strain>
    </source>
</reference>
<evidence type="ECO:0000256" key="2">
    <source>
        <dbReference type="ARBA" id="ARBA00011255"/>
    </source>
</evidence>
<keyword evidence="4 5" id="KW-0975">Bacterial flagellum</keyword>
<dbReference type="PANTHER" id="PTHR30288:SF0">
    <property type="entry name" value="FLAGELLAR HOOK-ASSOCIATED PROTEIN 2"/>
    <property type="match status" value="1"/>
</dbReference>
<evidence type="ECO:0000256" key="5">
    <source>
        <dbReference type="RuleBase" id="RU362066"/>
    </source>
</evidence>
<feature type="coiled-coil region" evidence="5">
    <location>
        <begin position="387"/>
        <end position="418"/>
    </location>
</feature>
<protein>
    <recommendedName>
        <fullName evidence="5">Flagellar hook-associated protein 2</fullName>
        <shortName evidence="5">HAP2</shortName>
    </recommendedName>
    <alternativeName>
        <fullName evidence="5">Flagellar cap protein</fullName>
    </alternativeName>
</protein>
<dbReference type="AlphaFoldDB" id="A0AAE7B8C7"/>
<keyword evidence="9" id="KW-1185">Reference proteome</keyword>
<dbReference type="InterPro" id="IPR040026">
    <property type="entry name" value="FliD"/>
</dbReference>
<dbReference type="KEGG" id="avp:AVENP_1653"/>
<sequence>MADGVLGLGSSGSSDLNSELIAKLKAADSTSILDPIKTEEEDTQTEIDAVNKIQSMVTEFLDLAKDFDLFTSGTNIFDKISASTSGSSVNFDATDTSNLEPGTISVNVTQLAQKDVYQSNTITDKTSTMDSGTISVSIGDNTYDFSTDGKTYEALVSEMNNYPELSAALEQVGDSSYRMVVKSAESGLSNALTITQTGVDIGLEDTNNHVLKAQNMNASIDGIDYDLSSNKVTMQNGLIIKAVSEGTSTITMERDDSSITTSINNLADKYNDLVDLVNSYILGDADNPAVISDSSTLKTMMSDIKNILFDSYGLDNEENMFKYGISFDSSGYMQIDDSELSKALTNNYENLKELFVGRAEKEGIGTRLKTYLDSLDSLDGGLLSTYSDKLTNRLDTLNSDYQTASDKLDEKYNQMTEQFASYTVLITQMENDFSSLKSVIDGSSSSDS</sequence>
<accession>A0AAE7B8C7</accession>
<dbReference type="InterPro" id="IPR010809">
    <property type="entry name" value="FliD_C"/>
</dbReference>
<comment type="function">
    <text evidence="5">Required for morphogenesis and for the elongation of the flagellar filament by facilitating polymerization of the flagellin monomers at the tip of growing filament. Forms a capping structure, which prevents flagellin subunits (transported through the central channel of the flagellum) from leaking out without polymerization at the distal end.</text>
</comment>
<evidence type="ECO:0000256" key="3">
    <source>
        <dbReference type="ARBA" id="ARBA00023054"/>
    </source>
</evidence>
<dbReference type="GO" id="GO:0071973">
    <property type="term" value="P:bacterial-type flagellum-dependent cell motility"/>
    <property type="evidence" value="ECO:0007669"/>
    <property type="project" value="TreeGrafter"/>
</dbReference>
<evidence type="ECO:0000259" key="7">
    <source>
        <dbReference type="Pfam" id="PF07195"/>
    </source>
</evidence>
<keyword evidence="3 5" id="KW-0175">Coiled coil</keyword>
<comment type="subunit">
    <text evidence="2 5">Homopentamer.</text>
</comment>
<comment type="subcellular location">
    <subcellularLocation>
        <location evidence="5">Secreted</location>
    </subcellularLocation>
    <subcellularLocation>
        <location evidence="5">Bacterial flagellum</location>
    </subcellularLocation>
</comment>
<dbReference type="PANTHER" id="PTHR30288">
    <property type="entry name" value="FLAGELLAR CAP/ASSEMBLY PROTEIN FLID"/>
    <property type="match status" value="1"/>
</dbReference>
<gene>
    <name evidence="8" type="ORF">AVENP_1653</name>
</gene>
<dbReference type="Proteomes" id="UP000503482">
    <property type="component" value="Chromosome"/>
</dbReference>
<dbReference type="Pfam" id="PF02465">
    <property type="entry name" value="FliD_N"/>
    <property type="match status" value="1"/>
</dbReference>
<dbReference type="GO" id="GO:0005576">
    <property type="term" value="C:extracellular region"/>
    <property type="evidence" value="ECO:0007669"/>
    <property type="project" value="UniProtKB-SubCell"/>
</dbReference>
<feature type="domain" description="Flagellar hook-associated protein 2 N-terminal" evidence="6">
    <location>
        <begin position="18"/>
        <end position="115"/>
    </location>
</feature>
<dbReference type="EMBL" id="CP053840">
    <property type="protein sequence ID" value="QKF67199.1"/>
    <property type="molecule type" value="Genomic_DNA"/>
</dbReference>
<feature type="domain" description="Flagellar hook-associated protein 2 C-terminal" evidence="7">
    <location>
        <begin position="213"/>
        <end position="430"/>
    </location>
</feature>
<keyword evidence="8" id="KW-0969">Cilium</keyword>
<organism evidence="8 9">
    <name type="scientific">Arcobacter venerupis</name>
    <dbReference type="NCBI Taxonomy" id="1054033"/>
    <lineage>
        <taxon>Bacteria</taxon>
        <taxon>Pseudomonadati</taxon>
        <taxon>Campylobacterota</taxon>
        <taxon>Epsilonproteobacteria</taxon>
        <taxon>Campylobacterales</taxon>
        <taxon>Arcobacteraceae</taxon>
        <taxon>Arcobacter</taxon>
    </lineage>
</organism>
<keyword evidence="8" id="KW-0966">Cell projection</keyword>
<dbReference type="Pfam" id="PF07195">
    <property type="entry name" value="FliD_C"/>
    <property type="match status" value="1"/>
</dbReference>
<proteinExistence type="inferred from homology"/>
<evidence type="ECO:0000256" key="4">
    <source>
        <dbReference type="ARBA" id="ARBA00023143"/>
    </source>
</evidence>
<evidence type="ECO:0000313" key="8">
    <source>
        <dbReference type="EMBL" id="QKF67199.1"/>
    </source>
</evidence>
<dbReference type="RefSeq" id="WP_128360144.1">
    <property type="nucleotide sequence ID" value="NZ_CP053840.1"/>
</dbReference>
<dbReference type="GO" id="GO:0009424">
    <property type="term" value="C:bacterial-type flagellum hook"/>
    <property type="evidence" value="ECO:0007669"/>
    <property type="project" value="UniProtKB-UniRule"/>
</dbReference>
<name>A0AAE7B8C7_9BACT</name>